<dbReference type="RefSeq" id="WP_323391607.1">
    <property type="nucleotide sequence ID" value="NZ_VCLA01000086.1"/>
</dbReference>
<feature type="signal peptide" evidence="2">
    <location>
        <begin position="1"/>
        <end position="19"/>
    </location>
</feature>
<evidence type="ECO:0000256" key="1">
    <source>
        <dbReference type="SAM" id="MobiDB-lite"/>
    </source>
</evidence>
<reference evidence="3 4" key="1">
    <citation type="submission" date="2019-05" db="EMBL/GenBank/DDBJ databases">
        <title>Comparative genomics and metabolomics analyses of clavulanic acid producing Streptomyces species provides insight into specialized metabolism and evolution of beta-lactam biosynthetic gene clusters.</title>
        <authorList>
            <person name="Moore M.A."/>
            <person name="Cruz-Morales P."/>
            <person name="Barona Gomez F."/>
            <person name="Kapil T."/>
        </authorList>
    </citation>
    <scope>NUCLEOTIDE SEQUENCE [LARGE SCALE GENOMIC DNA]</scope>
    <source>
        <strain evidence="3 4">NRRL 5741</strain>
    </source>
</reference>
<gene>
    <name evidence="3" type="ORF">FF041_10790</name>
</gene>
<comment type="caution">
    <text evidence="3">The sequence shown here is derived from an EMBL/GenBank/DDBJ whole genome shotgun (WGS) entry which is preliminary data.</text>
</comment>
<accession>A0A646KEH3</accession>
<dbReference type="AlphaFoldDB" id="A0A646KEH3"/>
<keyword evidence="4" id="KW-1185">Reference proteome</keyword>
<dbReference type="EMBL" id="VCLA01000086">
    <property type="protein sequence ID" value="MQT00689.1"/>
    <property type="molecule type" value="Genomic_DNA"/>
</dbReference>
<feature type="region of interest" description="Disordered" evidence="1">
    <location>
        <begin position="100"/>
        <end position="134"/>
    </location>
</feature>
<sequence length="206" mass="21343">MRRKAWALTALAGGAVLLAGCGIRTTQVPVDAGPAPSRMPCEIRGENLGETPKGFPVRVYLVCASQLKFVDRAAELPSTPSPDDRIQVARALLAELQRTPPAAEREAGFGTDVRGPVAIGDPRPGDPDGALRLSRQPEDLPAEALAQIVCTFAESRAAAADGSVILAGPGAYPPRAYACSDAARNRPSEPLPTLTPSPSPSSSSSP</sequence>
<feature type="compositionally biased region" description="Pro residues" evidence="1">
    <location>
        <begin position="189"/>
        <end position="199"/>
    </location>
</feature>
<organism evidence="3 4">
    <name type="scientific">Streptomyces jumonjinensis</name>
    <dbReference type="NCBI Taxonomy" id="1945"/>
    <lineage>
        <taxon>Bacteria</taxon>
        <taxon>Bacillati</taxon>
        <taxon>Actinomycetota</taxon>
        <taxon>Actinomycetes</taxon>
        <taxon>Kitasatosporales</taxon>
        <taxon>Streptomycetaceae</taxon>
        <taxon>Streptomyces</taxon>
    </lineage>
</organism>
<name>A0A646KEH3_STRJU</name>
<dbReference type="Proteomes" id="UP000419138">
    <property type="component" value="Unassembled WGS sequence"/>
</dbReference>
<keyword evidence="2" id="KW-0732">Signal</keyword>
<feature type="chain" id="PRO_5038371451" description="Lipoprotein" evidence="2">
    <location>
        <begin position="20"/>
        <end position="206"/>
    </location>
</feature>
<feature type="region of interest" description="Disordered" evidence="1">
    <location>
        <begin position="176"/>
        <end position="206"/>
    </location>
</feature>
<evidence type="ECO:0008006" key="5">
    <source>
        <dbReference type="Google" id="ProtNLM"/>
    </source>
</evidence>
<evidence type="ECO:0000313" key="3">
    <source>
        <dbReference type="EMBL" id="MQT00689.1"/>
    </source>
</evidence>
<dbReference type="PROSITE" id="PS51257">
    <property type="entry name" value="PROKAR_LIPOPROTEIN"/>
    <property type="match status" value="1"/>
</dbReference>
<proteinExistence type="predicted"/>
<evidence type="ECO:0000256" key="2">
    <source>
        <dbReference type="SAM" id="SignalP"/>
    </source>
</evidence>
<evidence type="ECO:0000313" key="4">
    <source>
        <dbReference type="Proteomes" id="UP000419138"/>
    </source>
</evidence>
<protein>
    <recommendedName>
        <fullName evidence="5">Lipoprotein</fullName>
    </recommendedName>
</protein>